<keyword evidence="2" id="KW-1185">Reference proteome</keyword>
<accession>A0ABS5I9V9</accession>
<dbReference type="SUPFAM" id="SSF52540">
    <property type="entry name" value="P-loop containing nucleoside triphosphate hydrolases"/>
    <property type="match status" value="1"/>
</dbReference>
<evidence type="ECO:0000313" key="1">
    <source>
        <dbReference type="EMBL" id="MBR9971056.1"/>
    </source>
</evidence>
<sequence length="259" mass="30024">MLGMILGSHSQAFYMGEGGKARYLGNSKTPVHKRVCKLCGEDCPVWKDFQWTPPRALYQQVAERTGRRVIIDSTKNDDWITERVAETRASGGQPTLFMLLRDGRAVVNSRLRKYPDRDPEQQIRQWIEQIQRSQALYARFDGPKMRLHYEHLAAEPDTVVRQACDVLGLDFEPAMLQFHTAEHHPLGGNSGPQYMVAKQRFTDPEQAFVTLNPKSRQFYDAETQPIRLDLRWNEEMTAENIRMFERIAGEFNQQMMSMD</sequence>
<comment type="caution">
    <text evidence="1">The sequence shown here is derived from an EMBL/GenBank/DDBJ whole genome shotgun (WGS) entry which is preliminary data.</text>
</comment>
<reference evidence="1 2" key="1">
    <citation type="submission" date="2021-04" db="EMBL/GenBank/DDBJ databases">
        <title>Magnetospirillum sulfuroxidans sp. nov., a facultative chemolithoautotrophic sulfur-oxidizing alphaproteobacterium isolated from freshwater sediment and proposals for Paramagetospirillum gen. nov., and Magnetospirillaceae fam. nov.</title>
        <authorList>
            <person name="Koziaeva V."/>
            <person name="Geelhoed J.S."/>
            <person name="Sorokin D.Y."/>
            <person name="Grouzdev D.S."/>
        </authorList>
    </citation>
    <scope>NUCLEOTIDE SEQUENCE [LARGE SCALE GENOMIC DNA]</scope>
    <source>
        <strain evidence="1 2">J10</strain>
    </source>
</reference>
<dbReference type="Proteomes" id="UP000680714">
    <property type="component" value="Unassembled WGS sequence"/>
</dbReference>
<gene>
    <name evidence="1" type="ORF">KEC16_04945</name>
</gene>
<name>A0ABS5I9V9_9PROT</name>
<dbReference type="Gene3D" id="3.40.50.300">
    <property type="entry name" value="P-loop containing nucleotide triphosphate hydrolases"/>
    <property type="match status" value="1"/>
</dbReference>
<evidence type="ECO:0000313" key="2">
    <source>
        <dbReference type="Proteomes" id="UP000680714"/>
    </source>
</evidence>
<dbReference type="EMBL" id="JAGTUF010000002">
    <property type="protein sequence ID" value="MBR9971056.1"/>
    <property type="molecule type" value="Genomic_DNA"/>
</dbReference>
<dbReference type="InterPro" id="IPR027417">
    <property type="entry name" value="P-loop_NTPase"/>
</dbReference>
<organism evidence="1 2">
    <name type="scientific">Magnetospirillum sulfuroxidans</name>
    <dbReference type="NCBI Taxonomy" id="611300"/>
    <lineage>
        <taxon>Bacteria</taxon>
        <taxon>Pseudomonadati</taxon>
        <taxon>Pseudomonadota</taxon>
        <taxon>Alphaproteobacteria</taxon>
        <taxon>Rhodospirillales</taxon>
        <taxon>Rhodospirillaceae</taxon>
        <taxon>Magnetospirillum</taxon>
    </lineage>
</organism>
<dbReference type="Pfam" id="PF13469">
    <property type="entry name" value="Sulfotransfer_3"/>
    <property type="match status" value="1"/>
</dbReference>
<protein>
    <submittedName>
        <fullName evidence="1">Sulfotransferase</fullName>
    </submittedName>
</protein>
<proteinExistence type="predicted"/>